<organism evidence="1 2">
    <name type="scientific">Rhodococcus qingshengii</name>
    <dbReference type="NCBI Taxonomy" id="334542"/>
    <lineage>
        <taxon>Bacteria</taxon>
        <taxon>Bacillati</taxon>
        <taxon>Actinomycetota</taxon>
        <taxon>Actinomycetes</taxon>
        <taxon>Mycobacteriales</taxon>
        <taxon>Nocardiaceae</taxon>
        <taxon>Rhodococcus</taxon>
        <taxon>Rhodococcus erythropolis group</taxon>
    </lineage>
</organism>
<gene>
    <name evidence="1" type="ORF">CHR55_02890</name>
</gene>
<accession>A0A1X0LRW5</accession>
<sequence length="172" mass="18319">MGEAARVGTDTSRVGTMVVECHDTAAVLARISSLGWKLGVEVVSLSTWVSVTSPGVTGMSIAYRCPATISDAMLIKRLNKIIGIVRIKTDHGPFVPVTPQVGLHVTATFQRVDPVALVAYRHGATVCSQANNVLSVQLTTTRSIADTFVSDLAQVAERPLRGEISLQEIHLA</sequence>
<evidence type="ECO:0000313" key="2">
    <source>
        <dbReference type="Proteomes" id="UP000230886"/>
    </source>
</evidence>
<dbReference type="AlphaFoldDB" id="A0A1C4FC79"/>
<proteinExistence type="predicted"/>
<name>A0A1C4FC79_RHOSG</name>
<protein>
    <submittedName>
        <fullName evidence="1">Uncharacterized protein</fullName>
    </submittedName>
</protein>
<dbReference type="GeneID" id="64143779"/>
<dbReference type="KEGG" id="rqi:C1M55_30580"/>
<reference evidence="1 2" key="1">
    <citation type="submission" date="2017-07" db="EMBL/GenBank/DDBJ databases">
        <title>Draft sequence of Rhodococcus enclensis 23b-28.</title>
        <authorList>
            <person name="Besaury L."/>
            <person name="Sancelme M."/>
            <person name="Amato P."/>
            <person name="Lallement A."/>
            <person name="Delort A.-M."/>
        </authorList>
    </citation>
    <scope>NUCLEOTIDE SEQUENCE [LARGE SCALE GENOMIC DNA]</scope>
    <source>
        <strain evidence="1 2">23b-28</strain>
    </source>
</reference>
<dbReference type="RefSeq" id="WP_007729094.1">
    <property type="nucleotide sequence ID" value="NZ_AP023172.1"/>
</dbReference>
<evidence type="ECO:0000313" key="1">
    <source>
        <dbReference type="EMBL" id="PCK29338.1"/>
    </source>
</evidence>
<dbReference type="Proteomes" id="UP000230886">
    <property type="component" value="Unassembled WGS sequence"/>
</dbReference>
<accession>A0A1C4FC79</accession>
<comment type="caution">
    <text evidence="1">The sequence shown here is derived from an EMBL/GenBank/DDBJ whole genome shotgun (WGS) entry which is preliminary data.</text>
</comment>
<dbReference type="EMBL" id="NOVD01000001">
    <property type="protein sequence ID" value="PCK29338.1"/>
    <property type="molecule type" value="Genomic_DNA"/>
</dbReference>